<evidence type="ECO:0000313" key="3">
    <source>
        <dbReference type="Proteomes" id="UP000077202"/>
    </source>
</evidence>
<feature type="compositionally biased region" description="Basic and acidic residues" evidence="1">
    <location>
        <begin position="1"/>
        <end position="19"/>
    </location>
</feature>
<accession>A0A176VQC5</accession>
<gene>
    <name evidence="2" type="ORF">AXG93_1856s1000</name>
</gene>
<keyword evidence="3" id="KW-1185">Reference proteome</keyword>
<organism evidence="2 3">
    <name type="scientific">Marchantia polymorpha subsp. ruderalis</name>
    <dbReference type="NCBI Taxonomy" id="1480154"/>
    <lineage>
        <taxon>Eukaryota</taxon>
        <taxon>Viridiplantae</taxon>
        <taxon>Streptophyta</taxon>
        <taxon>Embryophyta</taxon>
        <taxon>Marchantiophyta</taxon>
        <taxon>Marchantiopsida</taxon>
        <taxon>Marchantiidae</taxon>
        <taxon>Marchantiales</taxon>
        <taxon>Marchantiaceae</taxon>
        <taxon>Marchantia</taxon>
    </lineage>
</organism>
<proteinExistence type="predicted"/>
<reference evidence="2" key="1">
    <citation type="submission" date="2016-03" db="EMBL/GenBank/DDBJ databases">
        <title>Mechanisms controlling the formation of the plant cell surface in tip-growing cells are functionally conserved among land plants.</title>
        <authorList>
            <person name="Honkanen S."/>
            <person name="Jones V.A."/>
            <person name="Morieri G."/>
            <person name="Champion C."/>
            <person name="Hetherington A.J."/>
            <person name="Kelly S."/>
            <person name="Saint-Marcoux D."/>
            <person name="Proust H."/>
            <person name="Prescott H."/>
            <person name="Dolan L."/>
        </authorList>
    </citation>
    <scope>NUCLEOTIDE SEQUENCE [LARGE SCALE GENOMIC DNA]</scope>
    <source>
        <tissue evidence="2">Whole gametophyte</tissue>
    </source>
</reference>
<comment type="caution">
    <text evidence="2">The sequence shown here is derived from an EMBL/GenBank/DDBJ whole genome shotgun (WGS) entry which is preliminary data.</text>
</comment>
<name>A0A176VQC5_MARPO</name>
<dbReference type="EMBL" id="LVLJ01002928">
    <property type="protein sequence ID" value="OAE23110.1"/>
    <property type="molecule type" value="Genomic_DNA"/>
</dbReference>
<dbReference type="AlphaFoldDB" id="A0A176VQC5"/>
<feature type="compositionally biased region" description="Basic and acidic residues" evidence="1">
    <location>
        <begin position="51"/>
        <end position="60"/>
    </location>
</feature>
<sequence>MELLTREEEKRFPREREILTAESSEGTEDDARPPSIPTHTTARGLVQVDGVQRREKPERRLAKKRKVVSDDEEGLAHEVRRVEMGFEGARQSRTRARPKKRANRRLVTAEVSDSSVEKTVAPIVNTSDAGVAEATWPMERGGPSGVSIKVSAASPEEPLKEKKELVVTQIGGTVVEAEGITLPTSPVEGVRSEVEKKASCEDVTTLEVAFPDFLQDSVVPLLKFLDGKRVKYVVLKEQGFYVQMIRNMTKLKRAVARNLWWTSYLE</sequence>
<dbReference type="Proteomes" id="UP000077202">
    <property type="component" value="Unassembled WGS sequence"/>
</dbReference>
<protein>
    <submittedName>
        <fullName evidence="2">Uncharacterized protein</fullName>
    </submittedName>
</protein>
<evidence type="ECO:0000256" key="1">
    <source>
        <dbReference type="SAM" id="MobiDB-lite"/>
    </source>
</evidence>
<evidence type="ECO:0000313" key="2">
    <source>
        <dbReference type="EMBL" id="OAE23110.1"/>
    </source>
</evidence>
<feature type="region of interest" description="Disordered" evidence="1">
    <location>
        <begin position="1"/>
        <end position="74"/>
    </location>
</feature>